<feature type="compositionally biased region" description="Pro residues" evidence="1">
    <location>
        <begin position="64"/>
        <end position="79"/>
    </location>
</feature>
<dbReference type="AlphaFoldDB" id="A0A0H2RJ54"/>
<evidence type="ECO:0000313" key="2">
    <source>
        <dbReference type="EMBL" id="KLO09443.1"/>
    </source>
</evidence>
<gene>
    <name evidence="2" type="ORF">SCHPADRAFT_564150</name>
</gene>
<dbReference type="EMBL" id="KQ086055">
    <property type="protein sequence ID" value="KLO09443.1"/>
    <property type="molecule type" value="Genomic_DNA"/>
</dbReference>
<organism evidence="2 3">
    <name type="scientific">Schizopora paradoxa</name>
    <dbReference type="NCBI Taxonomy" id="27342"/>
    <lineage>
        <taxon>Eukaryota</taxon>
        <taxon>Fungi</taxon>
        <taxon>Dikarya</taxon>
        <taxon>Basidiomycota</taxon>
        <taxon>Agaricomycotina</taxon>
        <taxon>Agaricomycetes</taxon>
        <taxon>Hymenochaetales</taxon>
        <taxon>Schizoporaceae</taxon>
        <taxon>Schizopora</taxon>
    </lineage>
</organism>
<feature type="region of interest" description="Disordered" evidence="1">
    <location>
        <begin position="302"/>
        <end position="341"/>
    </location>
</feature>
<feature type="region of interest" description="Disordered" evidence="1">
    <location>
        <begin position="55"/>
        <end position="84"/>
    </location>
</feature>
<dbReference type="InParanoid" id="A0A0H2RJ54"/>
<evidence type="ECO:0000256" key="1">
    <source>
        <dbReference type="SAM" id="MobiDB-lite"/>
    </source>
</evidence>
<protein>
    <submittedName>
        <fullName evidence="2">Uncharacterized protein</fullName>
    </submittedName>
</protein>
<proteinExistence type="predicted"/>
<sequence length="681" mass="75653">MCGHWIRLFKHTDYAKANWLAHADRCAIKTDWYRRVKREPEDTFSLTLSLAPPSESAAAVAAQPPEPLPPPPPEPPAAPPESVSANLQLRRAPSRSIDERAAMLNNDPRVASCDAHSVQCRLCGGCVRLHNIREYDLHNWNRHVESCEKKGTADACVGAGGVIGSVSAPVVDSRPTQRAPKRRKEQVAPAPVTAPIPVPIPAPPDPTPLSVPVKNEPGLDMDAIYSYTPALKKKKGRNVTERMEGLRQDPRCGEVQPHQVFCLMCNRWIKLYREVEYIDSNWLRHAERCSLRMSGETKLVNTNRPPGGFKPSKASKATVSVPIEVKPPPNTGLPQKSTQQREALLRTDPLIKEVKAKEVLCKMCDEWVHLNASIDFDPCNWQHHLTVCRKFISHAAPGTIKEPSTQIVEIVSAPAKVRDTRTYEERRQELLDDDRCEQVEEHRVFCLVCQSHIGLHAKKDYSTSNWFKHINSCEKKSKKRKRGAPADPTDEPALPPATTREVHTSSSTPGASTSGSHMPPPVSAPITAPNFAQHPLVVPGFPMFNGVPAPLAPVPGKAPITEDPPMLPLSALVKPGPSNASVLSLESRMGETDDPVQRAIAQAVAQIANSNQPPEVRLATDERRQRLLSDERVGDVEPNRIFCKLCQKWYKLSNDIAYASYNWYKHIKRCEGKKDRRKDLA</sequence>
<feature type="compositionally biased region" description="Pro residues" evidence="1">
    <location>
        <begin position="192"/>
        <end position="204"/>
    </location>
</feature>
<feature type="compositionally biased region" description="Low complexity" evidence="1">
    <location>
        <begin position="504"/>
        <end position="516"/>
    </location>
</feature>
<feature type="compositionally biased region" description="Polar residues" evidence="1">
    <location>
        <begin position="332"/>
        <end position="341"/>
    </location>
</feature>
<reference evidence="2 3" key="1">
    <citation type="submission" date="2015-04" db="EMBL/GenBank/DDBJ databases">
        <title>Complete genome sequence of Schizopora paradoxa KUC8140, a cosmopolitan wood degrader in East Asia.</title>
        <authorList>
            <consortium name="DOE Joint Genome Institute"/>
            <person name="Min B."/>
            <person name="Park H."/>
            <person name="Jang Y."/>
            <person name="Kim J.-J."/>
            <person name="Kim K.H."/>
            <person name="Pangilinan J."/>
            <person name="Lipzen A."/>
            <person name="Riley R."/>
            <person name="Grigoriev I.V."/>
            <person name="Spatafora J.W."/>
            <person name="Choi I.-G."/>
        </authorList>
    </citation>
    <scope>NUCLEOTIDE SEQUENCE [LARGE SCALE GENOMIC DNA]</scope>
    <source>
        <strain evidence="2 3">KUC8140</strain>
    </source>
</reference>
<keyword evidence="3" id="KW-1185">Reference proteome</keyword>
<accession>A0A0H2RJ54</accession>
<dbReference type="OrthoDB" id="3262173at2759"/>
<name>A0A0H2RJ54_9AGAM</name>
<feature type="region of interest" description="Disordered" evidence="1">
    <location>
        <begin position="475"/>
        <end position="527"/>
    </location>
</feature>
<feature type="region of interest" description="Disordered" evidence="1">
    <location>
        <begin position="171"/>
        <end position="204"/>
    </location>
</feature>
<dbReference type="Proteomes" id="UP000053477">
    <property type="component" value="Unassembled WGS sequence"/>
</dbReference>
<evidence type="ECO:0000313" key="3">
    <source>
        <dbReference type="Proteomes" id="UP000053477"/>
    </source>
</evidence>
<dbReference type="STRING" id="27342.A0A0H2RJ54"/>